<evidence type="ECO:0000313" key="2">
    <source>
        <dbReference type="EMBL" id="RMY92073.1"/>
    </source>
</evidence>
<name>A0A3M7FTH8_HORWE</name>
<protein>
    <submittedName>
        <fullName evidence="2">Uncharacterized protein</fullName>
    </submittedName>
</protein>
<accession>A0A3M7FTH8</accession>
<gene>
    <name evidence="2" type="ORF">D0862_09563</name>
</gene>
<dbReference type="Proteomes" id="UP000281468">
    <property type="component" value="Unassembled WGS sequence"/>
</dbReference>
<feature type="compositionally biased region" description="Polar residues" evidence="1">
    <location>
        <begin position="31"/>
        <end position="55"/>
    </location>
</feature>
<proteinExistence type="predicted"/>
<dbReference type="EMBL" id="QWIQ01000354">
    <property type="protein sequence ID" value="RMY92073.1"/>
    <property type="molecule type" value="Genomic_DNA"/>
</dbReference>
<dbReference type="AlphaFoldDB" id="A0A3M7FTH8"/>
<evidence type="ECO:0000313" key="3">
    <source>
        <dbReference type="Proteomes" id="UP000281468"/>
    </source>
</evidence>
<reference evidence="2 3" key="1">
    <citation type="journal article" date="2018" name="BMC Genomics">
        <title>Genomic evidence for intraspecific hybridization in a clonal and extremely halotolerant yeast.</title>
        <authorList>
            <person name="Gostincar C."/>
            <person name="Stajich J.E."/>
            <person name="Zupancic J."/>
            <person name="Zalar P."/>
            <person name="Gunde-Cimerman N."/>
        </authorList>
    </citation>
    <scope>NUCLEOTIDE SEQUENCE [LARGE SCALE GENOMIC DNA]</scope>
    <source>
        <strain evidence="2 3">EXF-171</strain>
    </source>
</reference>
<feature type="region of interest" description="Disordered" evidence="1">
    <location>
        <begin position="1"/>
        <end position="62"/>
    </location>
</feature>
<comment type="caution">
    <text evidence="2">The sequence shown here is derived from an EMBL/GenBank/DDBJ whole genome shotgun (WGS) entry which is preliminary data.</text>
</comment>
<sequence>MGFQRGASVASGGGPANQAWSSVARNPKVNIPSQLGTITESPQTAAFKSGNQPTGQPGRVGLEPISWTNALKSVDDVDGALADPDDSSNSGRKPCLTIEVVPKHKDLHKDTTIHITGGLRVGCNEDITRVGKLTKQGYFDLLALWKRLSNDAQQEPWVD</sequence>
<evidence type="ECO:0000256" key="1">
    <source>
        <dbReference type="SAM" id="MobiDB-lite"/>
    </source>
</evidence>
<organism evidence="2 3">
    <name type="scientific">Hortaea werneckii</name>
    <name type="common">Black yeast</name>
    <name type="synonym">Cladosporium werneckii</name>
    <dbReference type="NCBI Taxonomy" id="91943"/>
    <lineage>
        <taxon>Eukaryota</taxon>
        <taxon>Fungi</taxon>
        <taxon>Dikarya</taxon>
        <taxon>Ascomycota</taxon>
        <taxon>Pezizomycotina</taxon>
        <taxon>Dothideomycetes</taxon>
        <taxon>Dothideomycetidae</taxon>
        <taxon>Mycosphaerellales</taxon>
        <taxon>Teratosphaeriaceae</taxon>
        <taxon>Hortaea</taxon>
    </lineage>
</organism>